<dbReference type="EMBL" id="JAUEPP010000010">
    <property type="protein sequence ID" value="KAK3334512.1"/>
    <property type="molecule type" value="Genomic_DNA"/>
</dbReference>
<keyword evidence="2" id="KW-1185">Reference proteome</keyword>
<evidence type="ECO:0000313" key="1">
    <source>
        <dbReference type="EMBL" id="KAK3334512.1"/>
    </source>
</evidence>
<organism evidence="1 2">
    <name type="scientific">Neurospora tetraspora</name>
    <dbReference type="NCBI Taxonomy" id="94610"/>
    <lineage>
        <taxon>Eukaryota</taxon>
        <taxon>Fungi</taxon>
        <taxon>Dikarya</taxon>
        <taxon>Ascomycota</taxon>
        <taxon>Pezizomycotina</taxon>
        <taxon>Sordariomycetes</taxon>
        <taxon>Sordariomycetidae</taxon>
        <taxon>Sordariales</taxon>
        <taxon>Sordariaceae</taxon>
        <taxon>Neurospora</taxon>
    </lineage>
</organism>
<sequence length="448" mass="51549">MDKKSVFTVGRCTSPEVSTPTVTFKVVFPQPNTLPPLITRARHSCSIDHQYQHIQNPSNRTTSSRLLSPRSHITVTMPSNYFKFVGPPEHVTEEAILWEIAFPFKRDGPEGSGLPEKDWWNHLHDFRITYTWELNIAETRRHAHFMTVLEIGREYQWPDHLKRQSCTLPIRGPDRDPNVMPWRQDWFAFPLGLTNSRFDGPAAFLSSSESNGVLPIDRRIHTRGLQQVLGCFLGQKGGNRPRKWDDIPENCNNWWRIYADASNLLLGSSFETLNSEEPDPCYQWEEADYLLILQNCIKAPKIPDDMPINSCHVPAMFELWIKVENQAGTRTFFNKKLMPIPRSYEWVHALGSDSNLTWTDRSLVAFDGVSVHKINPTNSIPGEREFLIPMTGHGKGTWTMLAKILSEGGTIRRLARKFRGLSPEGQQWLVKRQEELKDWLYTPASLDD</sequence>
<dbReference type="Proteomes" id="UP001278500">
    <property type="component" value="Unassembled WGS sequence"/>
</dbReference>
<reference evidence="1" key="2">
    <citation type="submission" date="2023-06" db="EMBL/GenBank/DDBJ databases">
        <authorList>
            <consortium name="Lawrence Berkeley National Laboratory"/>
            <person name="Haridas S."/>
            <person name="Hensen N."/>
            <person name="Bonometti L."/>
            <person name="Westerberg I."/>
            <person name="Brannstrom I.O."/>
            <person name="Guillou S."/>
            <person name="Cros-Aarteil S."/>
            <person name="Calhoun S."/>
            <person name="Kuo A."/>
            <person name="Mondo S."/>
            <person name="Pangilinan J."/>
            <person name="Riley R."/>
            <person name="Labutti K."/>
            <person name="Andreopoulos B."/>
            <person name="Lipzen A."/>
            <person name="Chen C."/>
            <person name="Yanf M."/>
            <person name="Daum C."/>
            <person name="Ng V."/>
            <person name="Clum A."/>
            <person name="Steindorff A."/>
            <person name="Ohm R."/>
            <person name="Martin F."/>
            <person name="Silar P."/>
            <person name="Natvig D."/>
            <person name="Lalanne C."/>
            <person name="Gautier V."/>
            <person name="Ament-Velasquez S.L."/>
            <person name="Kruys A."/>
            <person name="Hutchinson M.I."/>
            <person name="Powell A.J."/>
            <person name="Barry K."/>
            <person name="Miller A.N."/>
            <person name="Grigoriev I.V."/>
            <person name="Debuchy R."/>
            <person name="Gladieux P."/>
            <person name="Thoren M.H."/>
            <person name="Johannesson H."/>
        </authorList>
    </citation>
    <scope>NUCLEOTIDE SEQUENCE</scope>
    <source>
        <strain evidence="1">CBS 560.94</strain>
    </source>
</reference>
<evidence type="ECO:0000313" key="2">
    <source>
        <dbReference type="Proteomes" id="UP001278500"/>
    </source>
</evidence>
<accession>A0AAE0J0Y0</accession>
<protein>
    <submittedName>
        <fullName evidence="1">Uncharacterized protein</fullName>
    </submittedName>
</protein>
<gene>
    <name evidence="1" type="ORF">B0H65DRAFT_565762</name>
</gene>
<name>A0AAE0J0Y0_9PEZI</name>
<reference evidence="1" key="1">
    <citation type="journal article" date="2023" name="Mol. Phylogenet. Evol.">
        <title>Genome-scale phylogeny and comparative genomics of the fungal order Sordariales.</title>
        <authorList>
            <person name="Hensen N."/>
            <person name="Bonometti L."/>
            <person name="Westerberg I."/>
            <person name="Brannstrom I.O."/>
            <person name="Guillou S."/>
            <person name="Cros-Aarteil S."/>
            <person name="Calhoun S."/>
            <person name="Haridas S."/>
            <person name="Kuo A."/>
            <person name="Mondo S."/>
            <person name="Pangilinan J."/>
            <person name="Riley R."/>
            <person name="LaButti K."/>
            <person name="Andreopoulos B."/>
            <person name="Lipzen A."/>
            <person name="Chen C."/>
            <person name="Yan M."/>
            <person name="Daum C."/>
            <person name="Ng V."/>
            <person name="Clum A."/>
            <person name="Steindorff A."/>
            <person name="Ohm R.A."/>
            <person name="Martin F."/>
            <person name="Silar P."/>
            <person name="Natvig D.O."/>
            <person name="Lalanne C."/>
            <person name="Gautier V."/>
            <person name="Ament-Velasquez S.L."/>
            <person name="Kruys A."/>
            <person name="Hutchinson M.I."/>
            <person name="Powell A.J."/>
            <person name="Barry K."/>
            <person name="Miller A.N."/>
            <person name="Grigoriev I.V."/>
            <person name="Debuchy R."/>
            <person name="Gladieux P."/>
            <person name="Hiltunen Thoren M."/>
            <person name="Johannesson H."/>
        </authorList>
    </citation>
    <scope>NUCLEOTIDE SEQUENCE</scope>
    <source>
        <strain evidence="1">CBS 560.94</strain>
    </source>
</reference>
<dbReference type="GeneID" id="87867451"/>
<dbReference type="RefSeq" id="XP_062676678.1">
    <property type="nucleotide sequence ID" value="XM_062830297.1"/>
</dbReference>
<comment type="caution">
    <text evidence="1">The sequence shown here is derived from an EMBL/GenBank/DDBJ whole genome shotgun (WGS) entry which is preliminary data.</text>
</comment>
<proteinExistence type="predicted"/>
<dbReference type="AlphaFoldDB" id="A0AAE0J0Y0"/>